<dbReference type="EMBL" id="RCHS01002011">
    <property type="protein sequence ID" value="RMX50141.1"/>
    <property type="molecule type" value="Genomic_DNA"/>
</dbReference>
<feature type="compositionally biased region" description="Polar residues" evidence="1">
    <location>
        <begin position="212"/>
        <end position="229"/>
    </location>
</feature>
<organism evidence="2 3">
    <name type="scientific">Pocillopora damicornis</name>
    <name type="common">Cauliflower coral</name>
    <name type="synonym">Millepora damicornis</name>
    <dbReference type="NCBI Taxonomy" id="46731"/>
    <lineage>
        <taxon>Eukaryota</taxon>
        <taxon>Metazoa</taxon>
        <taxon>Cnidaria</taxon>
        <taxon>Anthozoa</taxon>
        <taxon>Hexacorallia</taxon>
        <taxon>Scleractinia</taxon>
        <taxon>Astrocoeniina</taxon>
        <taxon>Pocilloporidae</taxon>
        <taxon>Pocillopora</taxon>
    </lineage>
</organism>
<sequence>MATDDRQISAGPSANSSRLENEEPNVLPALRGTESNNNLRGGSLPFGIFSLNQVDTTNTAPRSFSVSGTRARDTPITLGLCRENKSAFEDLPVFLGKIGQNKENRQKAESAKNQKLIDSLRQLVTEPSSTKRLNKKEDERKKGSQNESNETLDTILKQTAHRQTEKEVADNSKEPEDNEDNASESRERLDIVESLLEFPFLPLQTDSRRKSSPGSLEPSSAPAHQTGASRQRHFSLGGVPQSPSTSGQSEALSAPRSSNEATRRRSSQSRRSSIAASLAGPGETKKGALGLGTLAASLVKWKINSARKVIKTQETIAKDAKHQEFMDRAADRIKTELPRSLLISIQEEAYPIVLRTAQAYRSQLGAKHKLTVQASERLADLMRDLTNPY</sequence>
<evidence type="ECO:0000313" key="2">
    <source>
        <dbReference type="EMBL" id="RMX50141.1"/>
    </source>
</evidence>
<gene>
    <name evidence="2" type="ORF">pdam_00002843</name>
</gene>
<accession>A0A3M6U961</accession>
<feature type="region of interest" description="Disordered" evidence="1">
    <location>
        <begin position="1"/>
        <end position="38"/>
    </location>
</feature>
<dbReference type="Proteomes" id="UP000275408">
    <property type="component" value="Unassembled WGS sequence"/>
</dbReference>
<feature type="region of interest" description="Disordered" evidence="1">
    <location>
        <begin position="202"/>
        <end position="286"/>
    </location>
</feature>
<name>A0A3M6U961_POCDA</name>
<dbReference type="AlphaFoldDB" id="A0A3M6U961"/>
<evidence type="ECO:0000256" key="1">
    <source>
        <dbReference type="SAM" id="MobiDB-lite"/>
    </source>
</evidence>
<reference evidence="2 3" key="1">
    <citation type="journal article" date="2018" name="Sci. Rep.">
        <title>Comparative analysis of the Pocillopora damicornis genome highlights role of immune system in coral evolution.</title>
        <authorList>
            <person name="Cunning R."/>
            <person name="Bay R.A."/>
            <person name="Gillette P."/>
            <person name="Baker A.C."/>
            <person name="Traylor-Knowles N."/>
        </authorList>
    </citation>
    <scope>NUCLEOTIDE SEQUENCE [LARGE SCALE GENOMIC DNA]</scope>
    <source>
        <strain evidence="2">RSMAS</strain>
        <tissue evidence="2">Whole animal</tissue>
    </source>
</reference>
<feature type="region of interest" description="Disordered" evidence="1">
    <location>
        <begin position="124"/>
        <end position="187"/>
    </location>
</feature>
<proteinExistence type="predicted"/>
<keyword evidence="3" id="KW-1185">Reference proteome</keyword>
<comment type="caution">
    <text evidence="2">The sequence shown here is derived from an EMBL/GenBank/DDBJ whole genome shotgun (WGS) entry which is preliminary data.</text>
</comment>
<evidence type="ECO:0000313" key="3">
    <source>
        <dbReference type="Proteomes" id="UP000275408"/>
    </source>
</evidence>
<feature type="compositionally biased region" description="Basic and acidic residues" evidence="1">
    <location>
        <begin position="135"/>
        <end position="144"/>
    </location>
</feature>
<feature type="compositionally biased region" description="Basic and acidic residues" evidence="1">
    <location>
        <begin position="162"/>
        <end position="175"/>
    </location>
</feature>
<feature type="compositionally biased region" description="Polar residues" evidence="1">
    <location>
        <begin position="241"/>
        <end position="260"/>
    </location>
</feature>
<protein>
    <submittedName>
        <fullName evidence="2">Uncharacterized protein</fullName>
    </submittedName>
</protein>